<dbReference type="Gene3D" id="3.40.140.10">
    <property type="entry name" value="Cytidine Deaminase, domain 2"/>
    <property type="match status" value="1"/>
</dbReference>
<keyword evidence="4 8" id="KW-0479">Metal-binding</keyword>
<reference evidence="10 11" key="1">
    <citation type="journal article" date="2015" name="Geomicrobiol. J.">
        <title>Caldisalinibacter kiritimatiensis gen. nov., sp. nov., a moderately thermohalophilic thiosulfate-reducing bacterium from a hypersaline microbial mat.</title>
        <authorList>
            <person name="Ben Hania W."/>
            <person name="Joseph M."/>
            <person name="Fiebig A."/>
            <person name="Bunk B."/>
            <person name="Klenk H.-P."/>
            <person name="Fardeau M.-L."/>
            <person name="Spring S."/>
        </authorList>
    </citation>
    <scope>NUCLEOTIDE SEQUENCE [LARGE SCALE GENOMIC DNA]</scope>
    <source>
        <strain evidence="10 11">L21-TH-D2</strain>
    </source>
</reference>
<comment type="function">
    <text evidence="8">Catalyzes the deamination of adenosine to inosine at the wobble position 34 of tRNA(Arg2).</text>
</comment>
<feature type="domain" description="CMP/dCMP-type deaminase" evidence="9">
    <location>
        <begin position="1"/>
        <end position="111"/>
    </location>
</feature>
<dbReference type="Proteomes" id="UP000013378">
    <property type="component" value="Unassembled WGS sequence"/>
</dbReference>
<evidence type="ECO:0000256" key="6">
    <source>
        <dbReference type="ARBA" id="ARBA00022833"/>
    </source>
</evidence>
<dbReference type="EMBL" id="ARZA01000146">
    <property type="protein sequence ID" value="EOD00541.1"/>
    <property type="molecule type" value="Genomic_DNA"/>
</dbReference>
<evidence type="ECO:0000313" key="10">
    <source>
        <dbReference type="EMBL" id="EOD00541.1"/>
    </source>
</evidence>
<evidence type="ECO:0000256" key="7">
    <source>
        <dbReference type="ARBA" id="ARBA00048045"/>
    </source>
</evidence>
<evidence type="ECO:0000256" key="3">
    <source>
        <dbReference type="ARBA" id="ARBA00022694"/>
    </source>
</evidence>
<keyword evidence="11" id="KW-1185">Reference proteome</keyword>
<feature type="active site" description="Proton donor" evidence="8">
    <location>
        <position position="53"/>
    </location>
</feature>
<dbReference type="SUPFAM" id="SSF53927">
    <property type="entry name" value="Cytidine deaminase-like"/>
    <property type="match status" value="1"/>
</dbReference>
<dbReference type="Pfam" id="PF14437">
    <property type="entry name" value="MafB19-deam"/>
    <property type="match status" value="1"/>
</dbReference>
<accession>R1CPF1</accession>
<keyword evidence="3 8" id="KW-0819">tRNA processing</keyword>
<dbReference type="STRING" id="1304284.L21TH_1414"/>
<dbReference type="RefSeq" id="WP_006312679.1">
    <property type="nucleotide sequence ID" value="NZ_ARZA01000146.1"/>
</dbReference>
<dbReference type="NCBIfam" id="NF008113">
    <property type="entry name" value="PRK10860.1"/>
    <property type="match status" value="1"/>
</dbReference>
<dbReference type="AlphaFoldDB" id="R1CPF1"/>
<keyword evidence="6 8" id="KW-0862">Zinc</keyword>
<evidence type="ECO:0000256" key="5">
    <source>
        <dbReference type="ARBA" id="ARBA00022801"/>
    </source>
</evidence>
<dbReference type="CDD" id="cd01285">
    <property type="entry name" value="nucleoside_deaminase"/>
    <property type="match status" value="1"/>
</dbReference>
<evidence type="ECO:0000256" key="1">
    <source>
        <dbReference type="ARBA" id="ARBA00010669"/>
    </source>
</evidence>
<gene>
    <name evidence="8" type="primary">tadA</name>
    <name evidence="10" type="ORF">L21TH_1414</name>
</gene>
<evidence type="ECO:0000256" key="8">
    <source>
        <dbReference type="HAMAP-Rule" id="MF_00972"/>
    </source>
</evidence>
<dbReference type="PROSITE" id="PS00903">
    <property type="entry name" value="CYT_DCMP_DEAMINASES_1"/>
    <property type="match status" value="1"/>
</dbReference>
<proteinExistence type="inferred from homology"/>
<organism evidence="10 11">
    <name type="scientific">Caldisalinibacter kiritimatiensis</name>
    <dbReference type="NCBI Taxonomy" id="1304284"/>
    <lineage>
        <taxon>Bacteria</taxon>
        <taxon>Bacillati</taxon>
        <taxon>Bacillota</taxon>
        <taxon>Tissierellia</taxon>
        <taxon>Tissierellales</taxon>
        <taxon>Thermohalobacteraceae</taxon>
        <taxon>Caldisalinibacter</taxon>
    </lineage>
</organism>
<dbReference type="InterPro" id="IPR028883">
    <property type="entry name" value="tRNA_aden_deaminase"/>
</dbReference>
<evidence type="ECO:0000259" key="9">
    <source>
        <dbReference type="PROSITE" id="PS51747"/>
    </source>
</evidence>
<comment type="catalytic activity">
    <reaction evidence="7 8">
        <text>adenosine(34) in tRNA + H2O + H(+) = inosine(34) in tRNA + NH4(+)</text>
        <dbReference type="Rhea" id="RHEA:43168"/>
        <dbReference type="Rhea" id="RHEA-COMP:10373"/>
        <dbReference type="Rhea" id="RHEA-COMP:10374"/>
        <dbReference type="ChEBI" id="CHEBI:15377"/>
        <dbReference type="ChEBI" id="CHEBI:15378"/>
        <dbReference type="ChEBI" id="CHEBI:28938"/>
        <dbReference type="ChEBI" id="CHEBI:74411"/>
        <dbReference type="ChEBI" id="CHEBI:82852"/>
        <dbReference type="EC" id="3.5.4.33"/>
    </reaction>
</comment>
<comment type="similarity">
    <text evidence="1">Belongs to the cytidine and deoxycytidylate deaminase family. ADAT2 subfamily.</text>
</comment>
<name>R1CPF1_9FIRM</name>
<feature type="binding site" evidence="8">
    <location>
        <position position="51"/>
    </location>
    <ligand>
        <name>Zn(2+)</name>
        <dbReference type="ChEBI" id="CHEBI:29105"/>
        <note>catalytic</note>
    </ligand>
</feature>
<feature type="binding site" evidence="8">
    <location>
        <position position="84"/>
    </location>
    <ligand>
        <name>Zn(2+)</name>
        <dbReference type="ChEBI" id="CHEBI:29105"/>
        <note>catalytic</note>
    </ligand>
</feature>
<dbReference type="PROSITE" id="PS51747">
    <property type="entry name" value="CYT_DCMP_DEAMINASES_2"/>
    <property type="match status" value="1"/>
</dbReference>
<dbReference type="GO" id="GO:0002100">
    <property type="term" value="P:tRNA wobble adenosine to inosine editing"/>
    <property type="evidence" value="ECO:0007669"/>
    <property type="project" value="UniProtKB-UniRule"/>
</dbReference>
<dbReference type="FunFam" id="3.40.140.10:FF:000005">
    <property type="entry name" value="tRNA-specific adenosine deaminase"/>
    <property type="match status" value="1"/>
</dbReference>
<dbReference type="InterPro" id="IPR002125">
    <property type="entry name" value="CMP_dCMP_dom"/>
</dbReference>
<comment type="cofactor">
    <cofactor evidence="8">
        <name>Zn(2+)</name>
        <dbReference type="ChEBI" id="CHEBI:29105"/>
    </cofactor>
    <text evidence="8">Binds 1 zinc ion per subunit.</text>
</comment>
<keyword evidence="5 8" id="KW-0378">Hydrolase</keyword>
<dbReference type="InterPro" id="IPR058535">
    <property type="entry name" value="MafB19-deam"/>
</dbReference>
<dbReference type="InterPro" id="IPR016193">
    <property type="entry name" value="Cytidine_deaminase-like"/>
</dbReference>
<evidence type="ECO:0000313" key="11">
    <source>
        <dbReference type="Proteomes" id="UP000013378"/>
    </source>
</evidence>
<protein>
    <recommendedName>
        <fullName evidence="8">tRNA-specific adenosine deaminase</fullName>
        <ecNumber evidence="8">3.5.4.33</ecNumber>
    </recommendedName>
</protein>
<dbReference type="GO" id="GO:0052717">
    <property type="term" value="F:tRNA-specific adenosine-34 deaminase activity"/>
    <property type="evidence" value="ECO:0007669"/>
    <property type="project" value="UniProtKB-UniRule"/>
</dbReference>
<sequence>MDSYFMKLALKEAKKAYNIDEVPIGAVIVKDGKIISTGYNLRESSKDPIAHAEIIAIRKASEVLGGWRLIGCTMYVTIEPCPMCAGAIINSRIDRLVIGAKDPKMGACGSVIDIIQNPKFNHKVDVTWGVLEEECSSIMKNFFKELREKKRR</sequence>
<comment type="subunit">
    <text evidence="2 8">Homodimer.</text>
</comment>
<dbReference type="PANTHER" id="PTHR11079:SF202">
    <property type="entry name" value="TRNA-SPECIFIC ADENOSINE DEAMINASE"/>
    <property type="match status" value="1"/>
</dbReference>
<evidence type="ECO:0000256" key="2">
    <source>
        <dbReference type="ARBA" id="ARBA00011738"/>
    </source>
</evidence>
<dbReference type="eggNOG" id="COG0590">
    <property type="taxonomic scope" value="Bacteria"/>
</dbReference>
<dbReference type="InterPro" id="IPR016192">
    <property type="entry name" value="APOBEC/CMP_deaminase_Zn-bd"/>
</dbReference>
<evidence type="ECO:0000256" key="4">
    <source>
        <dbReference type="ARBA" id="ARBA00022723"/>
    </source>
</evidence>
<dbReference type="EC" id="3.5.4.33" evidence="8"/>
<feature type="binding site" evidence="8">
    <location>
        <position position="81"/>
    </location>
    <ligand>
        <name>Zn(2+)</name>
        <dbReference type="ChEBI" id="CHEBI:29105"/>
        <note>catalytic</note>
    </ligand>
</feature>
<dbReference type="GO" id="GO:0008270">
    <property type="term" value="F:zinc ion binding"/>
    <property type="evidence" value="ECO:0007669"/>
    <property type="project" value="UniProtKB-UniRule"/>
</dbReference>
<dbReference type="PANTHER" id="PTHR11079">
    <property type="entry name" value="CYTOSINE DEAMINASE FAMILY MEMBER"/>
    <property type="match status" value="1"/>
</dbReference>
<comment type="caution">
    <text evidence="10">The sequence shown here is derived from an EMBL/GenBank/DDBJ whole genome shotgun (WGS) entry which is preliminary data.</text>
</comment>
<dbReference type="HAMAP" id="MF_00972">
    <property type="entry name" value="tRNA_aden_deaminase"/>
    <property type="match status" value="1"/>
</dbReference>
<dbReference type="PATRIC" id="fig|1304284.3.peg.1384"/>